<feature type="domain" description="Co-chaperone DjlA N-terminal" evidence="1">
    <location>
        <begin position="24"/>
        <end position="140"/>
    </location>
</feature>
<dbReference type="Pfam" id="PF05099">
    <property type="entry name" value="TerB"/>
    <property type="match status" value="1"/>
</dbReference>
<evidence type="ECO:0000259" key="1">
    <source>
        <dbReference type="Pfam" id="PF05099"/>
    </source>
</evidence>
<dbReference type="Proteomes" id="UP001595710">
    <property type="component" value="Unassembled WGS sequence"/>
</dbReference>
<comment type="caution">
    <text evidence="2">The sequence shown here is derived from an EMBL/GenBank/DDBJ whole genome shotgun (WGS) entry which is preliminary data.</text>
</comment>
<accession>A0ABV7WQZ7</accession>
<dbReference type="RefSeq" id="WP_290282197.1">
    <property type="nucleotide sequence ID" value="NZ_JAUFQI010000001.1"/>
</dbReference>
<proteinExistence type="predicted"/>
<reference evidence="3" key="1">
    <citation type="journal article" date="2019" name="Int. J. Syst. Evol. Microbiol.">
        <title>The Global Catalogue of Microorganisms (GCM) 10K type strain sequencing project: providing services to taxonomists for standard genome sequencing and annotation.</title>
        <authorList>
            <consortium name="The Broad Institute Genomics Platform"/>
            <consortium name="The Broad Institute Genome Sequencing Center for Infectious Disease"/>
            <person name="Wu L."/>
            <person name="Ma J."/>
        </authorList>
    </citation>
    <scope>NUCLEOTIDE SEQUENCE [LARGE SCALE GENOMIC DNA]</scope>
    <source>
        <strain evidence="3">CECT 8288</strain>
    </source>
</reference>
<dbReference type="InterPro" id="IPR029024">
    <property type="entry name" value="TerB-like"/>
</dbReference>
<evidence type="ECO:0000313" key="3">
    <source>
        <dbReference type="Proteomes" id="UP001595710"/>
    </source>
</evidence>
<sequence>MIKQIIAFFNSEPEAAQPELSVDDAAAVLLIEIMMADHDMDQRERQSIESILSKRLNATESEIKECIDVAIKRREASHDTYQFTKVINDHWGEQQRYELVVDLWRVAFADGELDKHEDQRVRRLNESLHLHHSHFIKAKAEAQNNP</sequence>
<organism evidence="2 3">
    <name type="scientific">Reinekea marina</name>
    <dbReference type="NCBI Taxonomy" id="1310421"/>
    <lineage>
        <taxon>Bacteria</taxon>
        <taxon>Pseudomonadati</taxon>
        <taxon>Pseudomonadota</taxon>
        <taxon>Gammaproteobacteria</taxon>
        <taxon>Oceanospirillales</taxon>
        <taxon>Saccharospirillaceae</taxon>
        <taxon>Reinekea</taxon>
    </lineage>
</organism>
<name>A0ABV7WQZ7_9GAMM</name>
<dbReference type="Gene3D" id="1.10.3680.10">
    <property type="entry name" value="TerB-like"/>
    <property type="match status" value="1"/>
</dbReference>
<keyword evidence="3" id="KW-1185">Reference proteome</keyword>
<evidence type="ECO:0000313" key="2">
    <source>
        <dbReference type="EMBL" id="MFC3700360.1"/>
    </source>
</evidence>
<dbReference type="SUPFAM" id="SSF158682">
    <property type="entry name" value="TerB-like"/>
    <property type="match status" value="1"/>
</dbReference>
<dbReference type="EMBL" id="JBHRYN010000004">
    <property type="protein sequence ID" value="MFC3700360.1"/>
    <property type="molecule type" value="Genomic_DNA"/>
</dbReference>
<protein>
    <submittedName>
        <fullName evidence="2">TerB family tellurite resistance protein</fullName>
    </submittedName>
</protein>
<dbReference type="InterPro" id="IPR007791">
    <property type="entry name" value="DjlA_N"/>
</dbReference>
<gene>
    <name evidence="2" type="ORF">ACFOND_01810</name>
</gene>
<dbReference type="CDD" id="cd07313">
    <property type="entry name" value="terB_like_2"/>
    <property type="match status" value="1"/>
</dbReference>